<dbReference type="Proteomes" id="UP000031774">
    <property type="component" value="Chromosome"/>
</dbReference>
<accession>A0A0B5IKY6</accession>
<reference evidence="1 2" key="1">
    <citation type="submission" date="2014-12" db="EMBL/GenBank/DDBJ databases">
        <title>Complete genome sequence of Streptomyces vietnamensis strain GIMV4.0001, a genetic manipulable producer of the benzoisochromanequinone antibiotic granaticin.</title>
        <authorList>
            <person name="Deng M.R."/>
            <person name="Guo J."/>
            <person name="Ma L.Y."/>
            <person name="Feng G.D."/>
            <person name="Mo C.Y."/>
            <person name="Zhu H.H."/>
        </authorList>
    </citation>
    <scope>NUCLEOTIDE SEQUENCE [LARGE SCALE GENOMIC DNA]</scope>
    <source>
        <strain evidence="2">GIMV4.0001</strain>
    </source>
</reference>
<dbReference type="AlphaFoldDB" id="A0A0B5IKY6"/>
<name>A0A0B5IKY6_9ACTN</name>
<evidence type="ECO:0000313" key="1">
    <source>
        <dbReference type="EMBL" id="AJF70283.1"/>
    </source>
</evidence>
<dbReference type="HOGENOM" id="CLU_2014060_0_0_11"/>
<keyword evidence="2" id="KW-1185">Reference proteome</keyword>
<evidence type="ECO:0000313" key="2">
    <source>
        <dbReference type="Proteomes" id="UP000031774"/>
    </source>
</evidence>
<organism evidence="1 2">
    <name type="scientific">Streptomyces vietnamensis</name>
    <dbReference type="NCBI Taxonomy" id="362257"/>
    <lineage>
        <taxon>Bacteria</taxon>
        <taxon>Bacillati</taxon>
        <taxon>Actinomycetota</taxon>
        <taxon>Actinomycetes</taxon>
        <taxon>Kitasatosporales</taxon>
        <taxon>Streptomycetaceae</taxon>
        <taxon>Streptomyces</taxon>
    </lineage>
</organism>
<protein>
    <submittedName>
        <fullName evidence="1">Uncharacterized protein</fullName>
    </submittedName>
</protein>
<gene>
    <name evidence="1" type="ORF">SVTN_38990</name>
</gene>
<sequence length="123" mass="12961">MDRVVDLDEVAAVLAGRAVGWRSAGLEVGQVTWRDAEASWPQPLETDRAGVHDPDSVGVVISGPGQAELSVVLFRGGWADVDFIAGLDDVGSLPALGIASASDFEARMNRWVARVFGVCVAVQ</sequence>
<dbReference type="EMBL" id="CP010407">
    <property type="protein sequence ID" value="AJF70283.1"/>
    <property type="molecule type" value="Genomic_DNA"/>
</dbReference>
<dbReference type="KEGG" id="svt:SVTN_38990"/>
<proteinExistence type="predicted"/>